<dbReference type="Proteomes" id="UP000552864">
    <property type="component" value="Unassembled WGS sequence"/>
</dbReference>
<reference evidence="1 2" key="1">
    <citation type="submission" date="2020-04" db="EMBL/GenBank/DDBJ databases">
        <authorList>
            <person name="Yin C."/>
        </authorList>
    </citation>
    <scope>NUCLEOTIDE SEQUENCE [LARGE SCALE GENOMIC DNA]</scope>
    <source>
        <strain evidence="1 2">Ak56</strain>
    </source>
</reference>
<evidence type="ECO:0000313" key="2">
    <source>
        <dbReference type="Proteomes" id="UP000552864"/>
    </source>
</evidence>
<gene>
    <name evidence="1" type="ORF">HGH91_15900</name>
</gene>
<dbReference type="AlphaFoldDB" id="A0A847SMP2"/>
<sequence>MYPKRYCLYLLLLLLFSCKPGKKHQNSHSFYYWKPRFEMASEEIEQIKRWQTGRIYLHYFDVDWSESLHMAVPRAALNGGYPGNDFYGIDITPVVFITNRTFEMQPEADGPLLAGKMARKIKAMNTQNGPFSPKEIQIDCDWTTSTRKKYFEFLEAFKKQFPGTRLSATIRLYPYRYPEKMGIPPVDKGMLMCYNLGKVSADGTRNSIFDLKELRAYLNGKKYPLPLDLAFPVFGWYAWFRDDQFKSIVHQEEQFVTDTTLLTTSAPHRYRFQRDTVIDNTYFREGDQLRMEYPDSAELKAAIALMTRRIPDYQFIAFYHWHLPTINKYEKVIQETFDRYQ</sequence>
<protein>
    <submittedName>
        <fullName evidence="1">Uncharacterized protein</fullName>
    </submittedName>
</protein>
<evidence type="ECO:0000313" key="1">
    <source>
        <dbReference type="EMBL" id="NLR80117.1"/>
    </source>
</evidence>
<dbReference type="RefSeq" id="WP_168739733.1">
    <property type="nucleotide sequence ID" value="NZ_JABAHZ010000003.1"/>
</dbReference>
<name>A0A847SMP2_9BACT</name>
<accession>A0A847SMP2</accession>
<dbReference type="PROSITE" id="PS51257">
    <property type="entry name" value="PROKAR_LIPOPROTEIN"/>
    <property type="match status" value="1"/>
</dbReference>
<proteinExistence type="predicted"/>
<dbReference type="EMBL" id="JABAHZ010000003">
    <property type="protein sequence ID" value="NLR80117.1"/>
    <property type="molecule type" value="Genomic_DNA"/>
</dbReference>
<keyword evidence="2" id="KW-1185">Reference proteome</keyword>
<comment type="caution">
    <text evidence="1">The sequence shown here is derived from an EMBL/GenBank/DDBJ whole genome shotgun (WGS) entry which is preliminary data.</text>
</comment>
<organism evidence="1 2">
    <name type="scientific">Chitinophaga eiseniae</name>
    <dbReference type="NCBI Taxonomy" id="634771"/>
    <lineage>
        <taxon>Bacteria</taxon>
        <taxon>Pseudomonadati</taxon>
        <taxon>Bacteroidota</taxon>
        <taxon>Chitinophagia</taxon>
        <taxon>Chitinophagales</taxon>
        <taxon>Chitinophagaceae</taxon>
        <taxon>Chitinophaga</taxon>
    </lineage>
</organism>